<keyword evidence="6 11" id="KW-0812">Transmembrane</keyword>
<keyword evidence="5 11" id="KW-0808">Transferase</keyword>
<keyword evidence="10 11" id="KW-0325">Glycoprotein</keyword>
<name>A0AAN8SHN6_POLSC</name>
<dbReference type="AlphaFoldDB" id="A0AAN8SHN6"/>
<dbReference type="InterPro" id="IPR029044">
    <property type="entry name" value="Nucleotide-diphossugar_trans"/>
</dbReference>
<protein>
    <recommendedName>
        <fullName evidence="11">Beta-1,4-N-acetylgalactosaminyltransferase</fullName>
        <ecNumber evidence="11">2.4.1.-</ecNumber>
    </recommendedName>
    <alternativeName>
        <fullName evidence="11">Beta-4-GalNAcT</fullName>
    </alternativeName>
</protein>
<dbReference type="EC" id="2.4.1.-" evidence="11"/>
<keyword evidence="7 11" id="KW-0735">Signal-anchor</keyword>
<sequence>MTLYVRLKGPQVTLLRRKRGFSLTRCPRIRRRGLLPSLSLMFLSIAIASVGFFIVTEVKIAQRLQVDGKFRHSSTDHSTTTSSPRTNSSGEFKIMPLIDKTAPSVELAAQLTLNNLYSLQIKRDILSHYNWNRCRRLASVNSTAESTGECKRFTLTDKSIERTKWWTLKSCSLYPSDLEGPRFVPETKLLTISQIDPKVVSTLRKGGWWEPSTCLARHSVAIVIPYKDRWRHLTTLLNYLLPLLQRQQLRFKLFVVEQYGNETFNKGVIMNAGFKEAIKEELYHCFIFHDVDLIPENDYNMYTCPEMPRHLSIAVNEFHYKLPYVDLVGGAFAIRTDHFFRVNGFSNFFWGWGGEDDDMGIRISQVGLNVIRPLPNVGRYTMIKHVKRKPSEVLIRRRLLFTARKRFRFEGLNSVQYKLIKKIEYPWFTNILVDIGKPHPSFKTIYKPIKTTNTKNHN</sequence>
<organism evidence="15 16">
    <name type="scientific">Polyplax serrata</name>
    <name type="common">Common mouse louse</name>
    <dbReference type="NCBI Taxonomy" id="468196"/>
    <lineage>
        <taxon>Eukaryota</taxon>
        <taxon>Metazoa</taxon>
        <taxon>Ecdysozoa</taxon>
        <taxon>Arthropoda</taxon>
        <taxon>Hexapoda</taxon>
        <taxon>Insecta</taxon>
        <taxon>Pterygota</taxon>
        <taxon>Neoptera</taxon>
        <taxon>Paraneoptera</taxon>
        <taxon>Psocodea</taxon>
        <taxon>Troctomorpha</taxon>
        <taxon>Phthiraptera</taxon>
        <taxon>Anoplura</taxon>
        <taxon>Polyplacidae</taxon>
        <taxon>Polyplax</taxon>
    </lineage>
</organism>
<evidence type="ECO:0000259" key="14">
    <source>
        <dbReference type="Pfam" id="PF13733"/>
    </source>
</evidence>
<comment type="cofactor">
    <cofactor evidence="11">
        <name>Mn(2+)</name>
        <dbReference type="ChEBI" id="CHEBI:29035"/>
    </cofactor>
</comment>
<dbReference type="GO" id="GO:0005794">
    <property type="term" value="C:Golgi apparatus"/>
    <property type="evidence" value="ECO:0007669"/>
    <property type="project" value="TreeGrafter"/>
</dbReference>
<dbReference type="GO" id="GO:0046872">
    <property type="term" value="F:metal ion binding"/>
    <property type="evidence" value="ECO:0007669"/>
    <property type="project" value="UniProtKB-UniRule"/>
</dbReference>
<comment type="function">
    <text evidence="11">Catalyzes the transfer of galactose onto proteins or lipids.</text>
</comment>
<evidence type="ECO:0000256" key="5">
    <source>
        <dbReference type="ARBA" id="ARBA00022679"/>
    </source>
</evidence>
<accession>A0AAN8SHN6</accession>
<proteinExistence type="inferred from homology"/>
<dbReference type="EMBL" id="JAWJWE010000001">
    <property type="protein sequence ID" value="KAK6645112.1"/>
    <property type="molecule type" value="Genomic_DNA"/>
</dbReference>
<feature type="region of interest" description="Disordered" evidence="12">
    <location>
        <begin position="71"/>
        <end position="90"/>
    </location>
</feature>
<feature type="compositionally biased region" description="Low complexity" evidence="12">
    <location>
        <begin position="76"/>
        <end position="89"/>
    </location>
</feature>
<dbReference type="GO" id="GO:0033842">
    <property type="term" value="F:N-acetyl-beta-glucosaminyl-derivative 4-beta-N-acetylgalactosaminyltransferase activity"/>
    <property type="evidence" value="ECO:0007669"/>
    <property type="project" value="TreeGrafter"/>
</dbReference>
<evidence type="ECO:0000313" key="16">
    <source>
        <dbReference type="Proteomes" id="UP001372834"/>
    </source>
</evidence>
<comment type="subcellular location">
    <subcellularLocation>
        <location evidence="1 11">Membrane</location>
        <topology evidence="1 11">Single-pass type II membrane protein</topology>
    </subcellularLocation>
</comment>
<dbReference type="GO" id="GO:0008378">
    <property type="term" value="F:galactosyltransferase activity"/>
    <property type="evidence" value="ECO:0007669"/>
    <property type="project" value="TreeGrafter"/>
</dbReference>
<evidence type="ECO:0000256" key="2">
    <source>
        <dbReference type="ARBA" id="ARBA00004922"/>
    </source>
</evidence>
<evidence type="ECO:0000256" key="7">
    <source>
        <dbReference type="ARBA" id="ARBA00022968"/>
    </source>
</evidence>
<evidence type="ECO:0000256" key="11">
    <source>
        <dbReference type="RuleBase" id="RU368121"/>
    </source>
</evidence>
<dbReference type="InterPro" id="IPR027791">
    <property type="entry name" value="Galactosyl_T_C"/>
</dbReference>
<keyword evidence="11" id="KW-0479">Metal-binding</keyword>
<evidence type="ECO:0000259" key="13">
    <source>
        <dbReference type="Pfam" id="PF02709"/>
    </source>
</evidence>
<keyword evidence="9 11" id="KW-0472">Membrane</keyword>
<reference evidence="15 16" key="1">
    <citation type="submission" date="2023-10" db="EMBL/GenBank/DDBJ databases">
        <title>Genomes of two closely related lineages of the louse Polyplax serrata with different host specificities.</title>
        <authorList>
            <person name="Martinu J."/>
            <person name="Tarabai H."/>
            <person name="Stefka J."/>
            <person name="Hypsa V."/>
        </authorList>
    </citation>
    <scope>NUCLEOTIDE SEQUENCE [LARGE SCALE GENOMIC DNA]</scope>
    <source>
        <strain evidence="15">HR10_N</strain>
    </source>
</reference>
<feature type="domain" description="Galactosyltransferase N-terminal" evidence="14">
    <location>
        <begin position="171"/>
        <end position="305"/>
    </location>
</feature>
<dbReference type="Pfam" id="PF02709">
    <property type="entry name" value="Glyco_transf_7C"/>
    <property type="match status" value="1"/>
</dbReference>
<dbReference type="Proteomes" id="UP001372834">
    <property type="component" value="Unassembled WGS sequence"/>
</dbReference>
<comment type="pathway">
    <text evidence="2 11">Protein modification; protein glycosylation.</text>
</comment>
<dbReference type="SUPFAM" id="SSF53448">
    <property type="entry name" value="Nucleotide-diphospho-sugar transferases"/>
    <property type="match status" value="1"/>
</dbReference>
<evidence type="ECO:0000256" key="10">
    <source>
        <dbReference type="ARBA" id="ARBA00023180"/>
    </source>
</evidence>
<dbReference type="Gene3D" id="3.90.550.10">
    <property type="entry name" value="Spore Coat Polysaccharide Biosynthesis Protein SpsA, Chain A"/>
    <property type="match status" value="1"/>
</dbReference>
<dbReference type="PANTHER" id="PTHR19300:SF57">
    <property type="entry name" value="BETA-1,4-N-ACETYLGALACTOSAMINYLTRANSFERASE"/>
    <property type="match status" value="1"/>
</dbReference>
<keyword evidence="8 11" id="KW-1133">Transmembrane helix</keyword>
<evidence type="ECO:0000256" key="1">
    <source>
        <dbReference type="ARBA" id="ARBA00004606"/>
    </source>
</evidence>
<feature type="domain" description="Galactosyltransferase C-terminal" evidence="13">
    <location>
        <begin position="309"/>
        <end position="385"/>
    </location>
</feature>
<evidence type="ECO:0000256" key="12">
    <source>
        <dbReference type="SAM" id="MobiDB-lite"/>
    </source>
</evidence>
<dbReference type="PRINTS" id="PR02050">
    <property type="entry name" value="B14GALTRFASE"/>
</dbReference>
<dbReference type="PANTHER" id="PTHR19300">
    <property type="entry name" value="BETA-1,4-GALACTOSYLTRANSFERASE"/>
    <property type="match status" value="1"/>
</dbReference>
<evidence type="ECO:0000256" key="9">
    <source>
        <dbReference type="ARBA" id="ARBA00023136"/>
    </source>
</evidence>
<evidence type="ECO:0000256" key="3">
    <source>
        <dbReference type="ARBA" id="ARBA00005735"/>
    </source>
</evidence>
<evidence type="ECO:0000256" key="4">
    <source>
        <dbReference type="ARBA" id="ARBA00022676"/>
    </source>
</evidence>
<comment type="similarity">
    <text evidence="3 11">Belongs to the glycosyltransferase 7 family.</text>
</comment>
<comment type="caution">
    <text evidence="15">The sequence shown here is derived from an EMBL/GenBank/DDBJ whole genome shotgun (WGS) entry which is preliminary data.</text>
</comment>
<keyword evidence="11" id="KW-0464">Manganese</keyword>
<keyword evidence="4 11" id="KW-0328">Glycosyltransferase</keyword>
<dbReference type="Pfam" id="PF13733">
    <property type="entry name" value="Glyco_transf_7N"/>
    <property type="match status" value="1"/>
</dbReference>
<dbReference type="InterPro" id="IPR027995">
    <property type="entry name" value="Galactosyl_T_N"/>
</dbReference>
<dbReference type="GO" id="GO:0016020">
    <property type="term" value="C:membrane"/>
    <property type="evidence" value="ECO:0007669"/>
    <property type="project" value="UniProtKB-SubCell"/>
</dbReference>
<evidence type="ECO:0000313" key="15">
    <source>
        <dbReference type="EMBL" id="KAK6645112.1"/>
    </source>
</evidence>
<dbReference type="GO" id="GO:0006688">
    <property type="term" value="P:glycosphingolipid biosynthetic process"/>
    <property type="evidence" value="ECO:0007669"/>
    <property type="project" value="TreeGrafter"/>
</dbReference>
<evidence type="ECO:0000256" key="8">
    <source>
        <dbReference type="ARBA" id="ARBA00022989"/>
    </source>
</evidence>
<gene>
    <name evidence="15" type="ORF">RUM43_001388</name>
</gene>
<evidence type="ECO:0000256" key="6">
    <source>
        <dbReference type="ARBA" id="ARBA00022692"/>
    </source>
</evidence>
<dbReference type="GO" id="GO:0005975">
    <property type="term" value="P:carbohydrate metabolic process"/>
    <property type="evidence" value="ECO:0007669"/>
    <property type="project" value="InterPro"/>
</dbReference>
<dbReference type="InterPro" id="IPR003859">
    <property type="entry name" value="Galactosyl_T"/>
</dbReference>
<feature type="transmembrane region" description="Helical" evidence="11">
    <location>
        <begin position="34"/>
        <end position="55"/>
    </location>
</feature>